<dbReference type="Pfam" id="PF00753">
    <property type="entry name" value="Lactamase_B"/>
    <property type="match status" value="1"/>
</dbReference>
<keyword evidence="2" id="KW-0378">Hydrolase</keyword>
<gene>
    <name evidence="2" type="ORF">SAMN05216258_104305</name>
</gene>
<dbReference type="RefSeq" id="WP_092859593.1">
    <property type="nucleotide sequence ID" value="NZ_FOQH01000004.1"/>
</dbReference>
<dbReference type="Proteomes" id="UP000199377">
    <property type="component" value="Unassembled WGS sequence"/>
</dbReference>
<dbReference type="SMART" id="SM00849">
    <property type="entry name" value="Lactamase_B"/>
    <property type="match status" value="1"/>
</dbReference>
<dbReference type="SUPFAM" id="SSF56281">
    <property type="entry name" value="Metallo-hydrolase/oxidoreductase"/>
    <property type="match status" value="1"/>
</dbReference>
<accession>A0A1I3FIH4</accession>
<dbReference type="InterPro" id="IPR000595">
    <property type="entry name" value="cNMP-bd_dom"/>
</dbReference>
<keyword evidence="3" id="KW-1185">Reference proteome</keyword>
<name>A0A1I3FIH4_9RHOB</name>
<dbReference type="InterPro" id="IPR050662">
    <property type="entry name" value="Sec-metab_biosynth-thioest"/>
</dbReference>
<dbReference type="PROSITE" id="PS50042">
    <property type="entry name" value="CNMP_BINDING_3"/>
    <property type="match status" value="1"/>
</dbReference>
<dbReference type="OrthoDB" id="9788263at2"/>
<sequence>MSAGPTPADPFDRRPDADGPVVALEPGLRRVTCPNPSPMTFTGTRTYIVGRGEVAVIDPGPEHPGHLETILSALEPGERVSHIVLTHTHIDHSPGVPALKARTGAQTWAFGAHGAGRSERMQALAASGAELGGGEGGDRSFVPDHLLADGERLEGNGWALTAIHTPGHISNHLAFAVEAEGMTPGAVLSGDHVMGWATSIVSPPDGDMAAYMASLRKLQGRGDRVYYPGHGHPIADPEAMLAHLIAHRESRVRQVLAALPSPGMPGKDALEMARGIYTDVDPALLGAAARNVFSVLIGLVEDGRAEHEGVLSDKAKFRHR</sequence>
<dbReference type="CDD" id="cd16278">
    <property type="entry name" value="metallo-hydrolase-like_MBL-fold"/>
    <property type="match status" value="1"/>
</dbReference>
<dbReference type="Pfam" id="PF17778">
    <property type="entry name" value="WHD_BLACT"/>
    <property type="match status" value="1"/>
</dbReference>
<protein>
    <submittedName>
        <fullName evidence="2">Hydroxyacylglutathione hydrolase</fullName>
    </submittedName>
</protein>
<dbReference type="GO" id="GO:0016787">
    <property type="term" value="F:hydrolase activity"/>
    <property type="evidence" value="ECO:0007669"/>
    <property type="project" value="UniProtKB-KW"/>
</dbReference>
<feature type="domain" description="Cyclic nucleotide-binding" evidence="1">
    <location>
        <begin position="43"/>
        <end position="110"/>
    </location>
</feature>
<dbReference type="InterPro" id="IPR001279">
    <property type="entry name" value="Metallo-B-lactamas"/>
</dbReference>
<dbReference type="EMBL" id="FOQH01000004">
    <property type="protein sequence ID" value="SFI10967.1"/>
    <property type="molecule type" value="Genomic_DNA"/>
</dbReference>
<dbReference type="Gene3D" id="3.60.15.10">
    <property type="entry name" value="Ribonuclease Z/Hydroxyacylglutathione hydrolase-like"/>
    <property type="match status" value="1"/>
</dbReference>
<dbReference type="Gene3D" id="1.10.10.10">
    <property type="entry name" value="Winged helix-like DNA-binding domain superfamily/Winged helix DNA-binding domain"/>
    <property type="match status" value="1"/>
</dbReference>
<evidence type="ECO:0000313" key="3">
    <source>
        <dbReference type="Proteomes" id="UP000199377"/>
    </source>
</evidence>
<proteinExistence type="predicted"/>
<dbReference type="InterPro" id="IPR041516">
    <property type="entry name" value="LACTB2_WH"/>
</dbReference>
<evidence type="ECO:0000259" key="1">
    <source>
        <dbReference type="PROSITE" id="PS50042"/>
    </source>
</evidence>
<dbReference type="PANTHER" id="PTHR23131">
    <property type="entry name" value="ENDORIBONUCLEASE LACTB2"/>
    <property type="match status" value="1"/>
</dbReference>
<dbReference type="PANTHER" id="PTHR23131:SF0">
    <property type="entry name" value="ENDORIBONUCLEASE LACTB2"/>
    <property type="match status" value="1"/>
</dbReference>
<evidence type="ECO:0000313" key="2">
    <source>
        <dbReference type="EMBL" id="SFI10967.1"/>
    </source>
</evidence>
<dbReference type="InterPro" id="IPR036866">
    <property type="entry name" value="RibonucZ/Hydroxyglut_hydro"/>
</dbReference>
<dbReference type="AlphaFoldDB" id="A0A1I3FIH4"/>
<organism evidence="2 3">
    <name type="scientific">Albimonas pacifica</name>
    <dbReference type="NCBI Taxonomy" id="1114924"/>
    <lineage>
        <taxon>Bacteria</taxon>
        <taxon>Pseudomonadati</taxon>
        <taxon>Pseudomonadota</taxon>
        <taxon>Alphaproteobacteria</taxon>
        <taxon>Rhodobacterales</taxon>
        <taxon>Paracoccaceae</taxon>
        <taxon>Albimonas</taxon>
    </lineage>
</organism>
<dbReference type="STRING" id="1114924.SAMN05216258_104305"/>
<dbReference type="InterPro" id="IPR036388">
    <property type="entry name" value="WH-like_DNA-bd_sf"/>
</dbReference>
<reference evidence="2 3" key="1">
    <citation type="submission" date="2016-10" db="EMBL/GenBank/DDBJ databases">
        <authorList>
            <person name="de Groot N.N."/>
        </authorList>
    </citation>
    <scope>NUCLEOTIDE SEQUENCE [LARGE SCALE GENOMIC DNA]</scope>
    <source>
        <strain evidence="2 3">CGMCC 1.11030</strain>
    </source>
</reference>